<dbReference type="PANTHER" id="PTHR11618:SF4">
    <property type="entry name" value="TRANSCRIPTION FACTOR IIIB 90 KDA SUBUNIT"/>
    <property type="match status" value="1"/>
</dbReference>
<dbReference type="Gene3D" id="2.20.25.10">
    <property type="match status" value="1"/>
</dbReference>
<comment type="similarity">
    <text evidence="2">Belongs to the TFIIB family.</text>
</comment>
<dbReference type="CDD" id="cd20553">
    <property type="entry name" value="CYCLIN_TFIIIB90_rpt1"/>
    <property type="match status" value="1"/>
</dbReference>
<dbReference type="GO" id="GO:0097550">
    <property type="term" value="C:transcription preinitiation complex"/>
    <property type="evidence" value="ECO:0007669"/>
    <property type="project" value="TreeGrafter"/>
</dbReference>
<comment type="subcellular location">
    <subcellularLocation>
        <location evidence="1">Nucleus</location>
    </subcellularLocation>
</comment>
<reference evidence="11" key="1">
    <citation type="submission" date="2021-06" db="EMBL/GenBank/DDBJ databases">
        <title>Parelaphostrongylus tenuis whole genome reference sequence.</title>
        <authorList>
            <person name="Garwood T.J."/>
            <person name="Larsen P.A."/>
            <person name="Fountain-Jones N.M."/>
            <person name="Garbe J.R."/>
            <person name="Macchietto M.G."/>
            <person name="Kania S.A."/>
            <person name="Gerhold R.W."/>
            <person name="Richards J.E."/>
            <person name="Wolf T.M."/>
        </authorList>
    </citation>
    <scope>NUCLEOTIDE SEQUENCE</scope>
    <source>
        <strain evidence="11">MNPRO001-30</strain>
        <tissue evidence="11">Meninges</tissue>
    </source>
</reference>
<keyword evidence="7" id="KW-0804">Transcription</keyword>
<organism evidence="11 12">
    <name type="scientific">Parelaphostrongylus tenuis</name>
    <name type="common">Meningeal worm</name>
    <dbReference type="NCBI Taxonomy" id="148309"/>
    <lineage>
        <taxon>Eukaryota</taxon>
        <taxon>Metazoa</taxon>
        <taxon>Ecdysozoa</taxon>
        <taxon>Nematoda</taxon>
        <taxon>Chromadorea</taxon>
        <taxon>Rhabditida</taxon>
        <taxon>Rhabditina</taxon>
        <taxon>Rhabditomorpha</taxon>
        <taxon>Strongyloidea</taxon>
        <taxon>Metastrongylidae</taxon>
        <taxon>Parelaphostrongylus</taxon>
    </lineage>
</organism>
<proteinExistence type="inferred from homology"/>
<dbReference type="SUPFAM" id="SSF57783">
    <property type="entry name" value="Zinc beta-ribbon"/>
    <property type="match status" value="1"/>
</dbReference>
<evidence type="ECO:0000256" key="3">
    <source>
        <dbReference type="ARBA" id="ARBA00022723"/>
    </source>
</evidence>
<dbReference type="EMBL" id="JAHQIW010001651">
    <property type="protein sequence ID" value="KAJ1353264.1"/>
    <property type="molecule type" value="Genomic_DNA"/>
</dbReference>
<dbReference type="InterPro" id="IPR013137">
    <property type="entry name" value="Znf_TFIIB"/>
</dbReference>
<dbReference type="GO" id="GO:0005634">
    <property type="term" value="C:nucleus"/>
    <property type="evidence" value="ECO:0007669"/>
    <property type="project" value="UniProtKB-SubCell"/>
</dbReference>
<keyword evidence="5" id="KW-0862">Zinc</keyword>
<dbReference type="InterPro" id="IPR036915">
    <property type="entry name" value="Cyclin-like_sf"/>
</dbReference>
<dbReference type="GO" id="GO:0070897">
    <property type="term" value="P:transcription preinitiation complex assembly"/>
    <property type="evidence" value="ECO:0007669"/>
    <property type="project" value="InterPro"/>
</dbReference>
<evidence type="ECO:0000313" key="12">
    <source>
        <dbReference type="Proteomes" id="UP001196413"/>
    </source>
</evidence>
<sequence>MSRTCPHCGCSDIDEDAGRGDSTCTRCGTVLEESVIVSENQFQERAGGTGHTLVGQFVSADRAQCQAGVSGNGLVSQESREVTFAKGRKVIEEIASQLRINQHCIDTAYNFFKMCVSRHLTRGRIRSHVAAACLYMTCRLENTAHLLLDFSDVTQVNVFDLGRTLSFLSRSLRINLPSTDPCLYVMRFACLLELGEKQKEVVNLATRLVQRMKRDWLSTGRRPTGICGAALLLAARSFNFNRSISDVVRIVHISESVVRKTA</sequence>
<dbReference type="InterPro" id="IPR000812">
    <property type="entry name" value="TFIIB"/>
</dbReference>
<accession>A0AAD5MYA6</accession>
<dbReference type="PANTHER" id="PTHR11618">
    <property type="entry name" value="TRANSCRIPTION INITIATION FACTOR IIB-RELATED"/>
    <property type="match status" value="1"/>
</dbReference>
<dbReference type="SMART" id="SM00385">
    <property type="entry name" value="CYCLIN"/>
    <property type="match status" value="2"/>
</dbReference>
<gene>
    <name evidence="11" type="ORF">KIN20_009858</name>
</gene>
<dbReference type="Gene3D" id="1.10.472.10">
    <property type="entry name" value="Cyclin-like"/>
    <property type="match status" value="2"/>
</dbReference>
<evidence type="ECO:0000256" key="6">
    <source>
        <dbReference type="ARBA" id="ARBA00023015"/>
    </source>
</evidence>
<evidence type="ECO:0000256" key="5">
    <source>
        <dbReference type="ARBA" id="ARBA00022833"/>
    </source>
</evidence>
<evidence type="ECO:0000256" key="7">
    <source>
        <dbReference type="ARBA" id="ARBA00023163"/>
    </source>
</evidence>
<dbReference type="GO" id="GO:0008270">
    <property type="term" value="F:zinc ion binding"/>
    <property type="evidence" value="ECO:0007669"/>
    <property type="project" value="UniProtKB-KW"/>
</dbReference>
<dbReference type="GO" id="GO:0000126">
    <property type="term" value="C:transcription factor TFIIIB complex"/>
    <property type="evidence" value="ECO:0007669"/>
    <property type="project" value="TreeGrafter"/>
</dbReference>
<dbReference type="SUPFAM" id="SSF47954">
    <property type="entry name" value="Cyclin-like"/>
    <property type="match status" value="2"/>
</dbReference>
<dbReference type="PROSITE" id="PS51134">
    <property type="entry name" value="ZF_TFIIB"/>
    <property type="match status" value="1"/>
</dbReference>
<evidence type="ECO:0000313" key="11">
    <source>
        <dbReference type="EMBL" id="KAJ1353264.1"/>
    </source>
</evidence>
<keyword evidence="4 9" id="KW-0863">Zinc-finger</keyword>
<evidence type="ECO:0000256" key="9">
    <source>
        <dbReference type="PROSITE-ProRule" id="PRU00469"/>
    </source>
</evidence>
<keyword evidence="6" id="KW-0805">Transcription regulation</keyword>
<dbReference type="InterPro" id="IPR013763">
    <property type="entry name" value="Cyclin-like_dom"/>
</dbReference>
<evidence type="ECO:0000259" key="10">
    <source>
        <dbReference type="PROSITE" id="PS51134"/>
    </source>
</evidence>
<evidence type="ECO:0000256" key="1">
    <source>
        <dbReference type="ARBA" id="ARBA00004123"/>
    </source>
</evidence>
<dbReference type="FunFam" id="1.10.472.10:FF:000002">
    <property type="entry name" value="Transcription factor IIIB 90 kDa subunit"/>
    <property type="match status" value="1"/>
</dbReference>
<dbReference type="GO" id="GO:0001006">
    <property type="term" value="F:RNA polymerase III type 3 promoter sequence-specific DNA binding"/>
    <property type="evidence" value="ECO:0007669"/>
    <property type="project" value="TreeGrafter"/>
</dbReference>
<name>A0AAD5MYA6_PARTN</name>
<evidence type="ECO:0000256" key="8">
    <source>
        <dbReference type="ARBA" id="ARBA00023242"/>
    </source>
</evidence>
<dbReference type="Pfam" id="PF08271">
    <property type="entry name" value="Zn_Ribbon_TF"/>
    <property type="match status" value="1"/>
</dbReference>
<evidence type="ECO:0000256" key="4">
    <source>
        <dbReference type="ARBA" id="ARBA00022771"/>
    </source>
</evidence>
<dbReference type="GO" id="GO:0000995">
    <property type="term" value="F:RNA polymerase III general transcription initiation factor activity"/>
    <property type="evidence" value="ECO:0007669"/>
    <property type="project" value="TreeGrafter"/>
</dbReference>
<protein>
    <recommendedName>
        <fullName evidence="10">TFIIB-type domain-containing protein</fullName>
    </recommendedName>
</protein>
<evidence type="ECO:0000256" key="2">
    <source>
        <dbReference type="ARBA" id="ARBA00010857"/>
    </source>
</evidence>
<dbReference type="FunFam" id="1.10.472.10:FF:000121">
    <property type="entry name" value="Transcription factor IIIB"/>
    <property type="match status" value="1"/>
</dbReference>
<feature type="domain" description="TFIIB-type" evidence="10">
    <location>
        <begin position="1"/>
        <end position="32"/>
    </location>
</feature>
<dbReference type="Proteomes" id="UP001196413">
    <property type="component" value="Unassembled WGS sequence"/>
</dbReference>
<keyword evidence="3" id="KW-0479">Metal-binding</keyword>
<dbReference type="InterPro" id="IPR013150">
    <property type="entry name" value="TFIIB_cyclin"/>
</dbReference>
<dbReference type="CDD" id="cd20554">
    <property type="entry name" value="CYCLIN_TFIIIB90_rpt2"/>
    <property type="match status" value="1"/>
</dbReference>
<keyword evidence="8" id="KW-0539">Nucleus</keyword>
<keyword evidence="12" id="KW-1185">Reference proteome</keyword>
<dbReference type="AlphaFoldDB" id="A0AAD5MYA6"/>
<comment type="caution">
    <text evidence="11">The sequence shown here is derived from an EMBL/GenBank/DDBJ whole genome shotgun (WGS) entry which is preliminary data.</text>
</comment>
<dbReference type="Pfam" id="PF00382">
    <property type="entry name" value="TFIIB"/>
    <property type="match status" value="2"/>
</dbReference>
<dbReference type="PRINTS" id="PR00685">
    <property type="entry name" value="TIFACTORIIB"/>
</dbReference>
<dbReference type="GO" id="GO:0017025">
    <property type="term" value="F:TBP-class protein binding"/>
    <property type="evidence" value="ECO:0007669"/>
    <property type="project" value="InterPro"/>
</dbReference>